<evidence type="ECO:0000313" key="3">
    <source>
        <dbReference type="Proteomes" id="UP000799444"/>
    </source>
</evidence>
<feature type="region of interest" description="Disordered" evidence="1">
    <location>
        <begin position="183"/>
        <end position="236"/>
    </location>
</feature>
<feature type="region of interest" description="Disordered" evidence="1">
    <location>
        <begin position="21"/>
        <end position="102"/>
    </location>
</feature>
<dbReference type="Proteomes" id="UP000799444">
    <property type="component" value="Unassembled WGS sequence"/>
</dbReference>
<feature type="compositionally biased region" description="Pro residues" evidence="1">
    <location>
        <begin position="70"/>
        <end position="83"/>
    </location>
</feature>
<feature type="compositionally biased region" description="Basic and acidic residues" evidence="1">
    <location>
        <begin position="204"/>
        <end position="223"/>
    </location>
</feature>
<evidence type="ECO:0000256" key="1">
    <source>
        <dbReference type="SAM" id="MobiDB-lite"/>
    </source>
</evidence>
<protein>
    <submittedName>
        <fullName evidence="2">Uncharacterized protein</fullName>
    </submittedName>
</protein>
<sequence>MVILGGLEIVVGGILIHKYHKNKHEKKRMQDEAAQRRHNTFPGAKPQSYPPQQQQQQPVHGRKYASYAPHPQPPPQRQPPPCPSHAMPQRRPLPHNHSAPLHFQPEIRPVGRQDSFATLSSMPVANGSQPTGMYSQMPPQPLYTNPYTSPYPAQTSQQLAPIRPYSNAGFSVSTPAFHPSPITPVHTSHPAFGRNTVDDNWEAYEEHPPHVRFDGSDSPHHDEREDEDDPPPPYRP</sequence>
<keyword evidence="3" id="KW-1185">Reference proteome</keyword>
<proteinExistence type="predicted"/>
<reference evidence="2" key="1">
    <citation type="journal article" date="2020" name="Stud. Mycol.">
        <title>101 Dothideomycetes genomes: a test case for predicting lifestyles and emergence of pathogens.</title>
        <authorList>
            <person name="Haridas S."/>
            <person name="Albert R."/>
            <person name="Binder M."/>
            <person name="Bloem J."/>
            <person name="Labutti K."/>
            <person name="Salamov A."/>
            <person name="Andreopoulos B."/>
            <person name="Baker S."/>
            <person name="Barry K."/>
            <person name="Bills G."/>
            <person name="Bluhm B."/>
            <person name="Cannon C."/>
            <person name="Castanera R."/>
            <person name="Culley D."/>
            <person name="Daum C."/>
            <person name="Ezra D."/>
            <person name="Gonzalez J."/>
            <person name="Henrissat B."/>
            <person name="Kuo A."/>
            <person name="Liang C."/>
            <person name="Lipzen A."/>
            <person name="Lutzoni F."/>
            <person name="Magnuson J."/>
            <person name="Mondo S."/>
            <person name="Nolan M."/>
            <person name="Ohm R."/>
            <person name="Pangilinan J."/>
            <person name="Park H.-J."/>
            <person name="Ramirez L."/>
            <person name="Alfaro M."/>
            <person name="Sun H."/>
            <person name="Tritt A."/>
            <person name="Yoshinaga Y."/>
            <person name="Zwiers L.-H."/>
            <person name="Turgeon B."/>
            <person name="Goodwin S."/>
            <person name="Spatafora J."/>
            <person name="Crous P."/>
            <person name="Grigoriev I."/>
        </authorList>
    </citation>
    <scope>NUCLEOTIDE SEQUENCE</scope>
    <source>
        <strain evidence="2">CBS 125425</strain>
    </source>
</reference>
<feature type="compositionally biased region" description="Polar residues" evidence="1">
    <location>
        <begin position="142"/>
        <end position="156"/>
    </location>
</feature>
<dbReference type="AlphaFoldDB" id="A0A9P4QW32"/>
<feature type="compositionally biased region" description="Polar residues" evidence="1">
    <location>
        <begin position="121"/>
        <end position="134"/>
    </location>
</feature>
<feature type="region of interest" description="Disordered" evidence="1">
    <location>
        <begin position="121"/>
        <end position="156"/>
    </location>
</feature>
<feature type="compositionally biased region" description="Low complexity" evidence="1">
    <location>
        <begin position="46"/>
        <end position="58"/>
    </location>
</feature>
<gene>
    <name evidence="2" type="ORF">EJ04DRAFT_525694</name>
</gene>
<dbReference type="OrthoDB" id="3777003at2759"/>
<comment type="caution">
    <text evidence="2">The sequence shown here is derived from an EMBL/GenBank/DDBJ whole genome shotgun (WGS) entry which is preliminary data.</text>
</comment>
<evidence type="ECO:0000313" key="2">
    <source>
        <dbReference type="EMBL" id="KAF2731976.1"/>
    </source>
</evidence>
<name>A0A9P4QW32_9PLEO</name>
<accession>A0A9P4QW32</accession>
<organism evidence="2 3">
    <name type="scientific">Polyplosphaeria fusca</name>
    <dbReference type="NCBI Taxonomy" id="682080"/>
    <lineage>
        <taxon>Eukaryota</taxon>
        <taxon>Fungi</taxon>
        <taxon>Dikarya</taxon>
        <taxon>Ascomycota</taxon>
        <taxon>Pezizomycotina</taxon>
        <taxon>Dothideomycetes</taxon>
        <taxon>Pleosporomycetidae</taxon>
        <taxon>Pleosporales</taxon>
        <taxon>Tetraplosphaeriaceae</taxon>
        <taxon>Polyplosphaeria</taxon>
    </lineage>
</organism>
<dbReference type="EMBL" id="ML996185">
    <property type="protein sequence ID" value="KAF2731976.1"/>
    <property type="molecule type" value="Genomic_DNA"/>
</dbReference>